<proteinExistence type="predicted"/>
<dbReference type="EMBL" id="CP031165">
    <property type="protein sequence ID" value="AXV07908.1"/>
    <property type="molecule type" value="Genomic_DNA"/>
</dbReference>
<reference evidence="2 3" key="1">
    <citation type="submission" date="2018-09" db="EMBL/GenBank/DDBJ databases">
        <title>Complete genome sequence of Euzebya sp. DY32-46 isolated from seawater of Pacific Ocean.</title>
        <authorList>
            <person name="Xu L."/>
            <person name="Wu Y.-H."/>
            <person name="Xu X.-W."/>
        </authorList>
    </citation>
    <scope>NUCLEOTIDE SEQUENCE [LARGE SCALE GENOMIC DNA]</scope>
    <source>
        <strain evidence="2 3">DY32-46</strain>
    </source>
</reference>
<sequence length="150" mass="17352">MAYKLPNPERERTERNRELKRLRSPDEEDRVERAAALMLVFHEERDINHVMELAQIVMDAADDGVDVMVTTYLHEVVDDEDRMERLAMLANVGRWIESTPLENAARDRGVTVAADWCAQVNDEIDRAERFSVVERRFDAEVRKAVQATLA</sequence>
<name>A0A346Y0B1_9ACTN</name>
<evidence type="ECO:0000313" key="3">
    <source>
        <dbReference type="Proteomes" id="UP000264006"/>
    </source>
</evidence>
<dbReference type="AlphaFoldDB" id="A0A346Y0B1"/>
<accession>A0A346Y0B1</accession>
<organism evidence="2 3">
    <name type="scientific">Euzebya pacifica</name>
    <dbReference type="NCBI Taxonomy" id="1608957"/>
    <lineage>
        <taxon>Bacteria</taxon>
        <taxon>Bacillati</taxon>
        <taxon>Actinomycetota</taxon>
        <taxon>Nitriliruptoria</taxon>
        <taxon>Euzebyales</taxon>
    </lineage>
</organism>
<dbReference type="OrthoDB" id="5243911at2"/>
<evidence type="ECO:0000256" key="1">
    <source>
        <dbReference type="SAM" id="MobiDB-lite"/>
    </source>
</evidence>
<protein>
    <submittedName>
        <fullName evidence="2">Uncharacterized protein</fullName>
    </submittedName>
</protein>
<dbReference type="Proteomes" id="UP000264006">
    <property type="component" value="Chromosome"/>
</dbReference>
<dbReference type="RefSeq" id="WP_114592330.1">
    <property type="nucleotide sequence ID" value="NZ_CP031165.1"/>
</dbReference>
<dbReference type="KEGG" id="euz:DVS28_a3233"/>
<evidence type="ECO:0000313" key="2">
    <source>
        <dbReference type="EMBL" id="AXV07908.1"/>
    </source>
</evidence>
<feature type="compositionally biased region" description="Basic and acidic residues" evidence="1">
    <location>
        <begin position="7"/>
        <end position="26"/>
    </location>
</feature>
<keyword evidence="3" id="KW-1185">Reference proteome</keyword>
<gene>
    <name evidence="2" type="ORF">DVS28_a3233</name>
</gene>
<feature type="region of interest" description="Disordered" evidence="1">
    <location>
        <begin position="1"/>
        <end position="26"/>
    </location>
</feature>